<organism evidence="2 3">
    <name type="scientific">Microbotryum silenes-dioicae</name>
    <dbReference type="NCBI Taxonomy" id="796604"/>
    <lineage>
        <taxon>Eukaryota</taxon>
        <taxon>Fungi</taxon>
        <taxon>Dikarya</taxon>
        <taxon>Basidiomycota</taxon>
        <taxon>Pucciniomycotina</taxon>
        <taxon>Microbotryomycetes</taxon>
        <taxon>Microbotryales</taxon>
        <taxon>Microbotryaceae</taxon>
        <taxon>Microbotryum</taxon>
    </lineage>
</organism>
<protein>
    <submittedName>
        <fullName evidence="2">BQ5605_C013g07254 protein</fullName>
    </submittedName>
</protein>
<dbReference type="AlphaFoldDB" id="A0A2X0MCM2"/>
<keyword evidence="3" id="KW-1185">Reference proteome</keyword>
<name>A0A2X0MCM2_9BASI</name>
<reference evidence="2 3" key="1">
    <citation type="submission" date="2016-11" db="EMBL/GenBank/DDBJ databases">
        <authorList>
            <person name="Jaros S."/>
            <person name="Januszkiewicz K."/>
            <person name="Wedrychowicz H."/>
        </authorList>
    </citation>
    <scope>NUCLEOTIDE SEQUENCE [LARGE SCALE GENOMIC DNA]</scope>
</reference>
<feature type="region of interest" description="Disordered" evidence="1">
    <location>
        <begin position="174"/>
        <end position="205"/>
    </location>
</feature>
<evidence type="ECO:0000256" key="1">
    <source>
        <dbReference type="SAM" id="MobiDB-lite"/>
    </source>
</evidence>
<dbReference type="Proteomes" id="UP000249464">
    <property type="component" value="Unassembled WGS sequence"/>
</dbReference>
<evidence type="ECO:0000313" key="2">
    <source>
        <dbReference type="EMBL" id="SGY15124.1"/>
    </source>
</evidence>
<proteinExistence type="predicted"/>
<sequence>MSSIGAWPEIISTSAGTWGSPLTQVCTPQIQYFIEWEKEDKDNRSKFFIGLQNYLVKVGKRLGAKLDKEPNFSIRTYVPIFIDYLSRTPFHSAFWLSATKYPTRTSINILTSYVEPTRRSAAASKFGTANSMDWKQPLARLQTTKDDAQSQMFLLVVKTNLDIHQVARKLATKRSRSTAYTAGQRGNAHDSRSWSRGEPGLFSNW</sequence>
<accession>A0A2X0MCM2</accession>
<gene>
    <name evidence="2" type="primary">BQ5605_C013g07254</name>
    <name evidence="2" type="ORF">BQ5605_C013G07254</name>
</gene>
<dbReference type="EMBL" id="FQNC01000013">
    <property type="protein sequence ID" value="SGY15124.1"/>
    <property type="molecule type" value="Genomic_DNA"/>
</dbReference>
<evidence type="ECO:0000313" key="3">
    <source>
        <dbReference type="Proteomes" id="UP000249464"/>
    </source>
</evidence>